<dbReference type="InterPro" id="IPR001048">
    <property type="entry name" value="Asp/Glu/Uridylate_kinase"/>
</dbReference>
<keyword evidence="5" id="KW-0547">Nucleotide-binding</keyword>
<evidence type="ECO:0000256" key="8">
    <source>
        <dbReference type="SAM" id="MobiDB-lite"/>
    </source>
</evidence>
<dbReference type="CDD" id="cd21157">
    <property type="entry name" value="PUA_G5K"/>
    <property type="match status" value="1"/>
</dbReference>
<dbReference type="PROSITE" id="PS00902">
    <property type="entry name" value="GLUTAMATE_5_KINASE"/>
    <property type="match status" value="1"/>
</dbReference>
<dbReference type="HAMAP" id="MF_00456">
    <property type="entry name" value="ProB"/>
    <property type="match status" value="1"/>
</dbReference>
<evidence type="ECO:0000259" key="10">
    <source>
        <dbReference type="Pfam" id="PF01472"/>
    </source>
</evidence>
<accession>A0A7R9TG87</accession>
<feature type="domain" description="PUA" evidence="10">
    <location>
        <begin position="296"/>
        <end position="368"/>
    </location>
</feature>
<dbReference type="Pfam" id="PF01472">
    <property type="entry name" value="PUA"/>
    <property type="match status" value="1"/>
</dbReference>
<dbReference type="GO" id="GO:0004349">
    <property type="term" value="F:glutamate 5-kinase activity"/>
    <property type="evidence" value="ECO:0007669"/>
    <property type="project" value="InterPro"/>
</dbReference>
<dbReference type="InterPro" id="IPR005715">
    <property type="entry name" value="Glu_5kinase/COase_Synthase"/>
</dbReference>
<dbReference type="InterPro" id="IPR036393">
    <property type="entry name" value="AceGlu_kinase-like_sf"/>
</dbReference>
<dbReference type="InterPro" id="IPR015947">
    <property type="entry name" value="PUA-like_sf"/>
</dbReference>
<keyword evidence="7" id="KW-0067">ATP-binding</keyword>
<evidence type="ECO:0000256" key="7">
    <source>
        <dbReference type="ARBA" id="ARBA00022840"/>
    </source>
</evidence>
<evidence type="ECO:0000256" key="4">
    <source>
        <dbReference type="ARBA" id="ARBA00022679"/>
    </source>
</evidence>
<dbReference type="AlphaFoldDB" id="A0A7R9TG87"/>
<dbReference type="EMBL" id="HBDY01005778">
    <property type="protein sequence ID" value="CAD8234752.1"/>
    <property type="molecule type" value="Transcribed_RNA"/>
</dbReference>
<dbReference type="InterPro" id="IPR036974">
    <property type="entry name" value="PUA_sf"/>
</dbReference>
<dbReference type="PRINTS" id="PR00474">
    <property type="entry name" value="GLU5KINASE"/>
</dbReference>
<dbReference type="PIRSF" id="PIRSF000729">
    <property type="entry name" value="GK"/>
    <property type="match status" value="1"/>
</dbReference>
<dbReference type="InterPro" id="IPR019797">
    <property type="entry name" value="Glutamate_5-kinase_CS"/>
</dbReference>
<name>A0A7R9TG87_MICPS</name>
<proteinExistence type="inferred from homology"/>
<dbReference type="InterPro" id="IPR011529">
    <property type="entry name" value="Glu_5kinase"/>
</dbReference>
<evidence type="ECO:0000256" key="1">
    <source>
        <dbReference type="ARBA" id="ARBA00022490"/>
    </source>
</evidence>
<keyword evidence="2" id="KW-0028">Amino-acid biosynthesis</keyword>
<sequence length="446" mass="47878">MQKINRMGSVSPELRVGKPEARYKVVVIKVGTSSLLRKGHLHLSLLGALAETCADLTNSGFKVIVVTSGAVGAGCQVLGTTDKPTDLAGKQAMASIGMVRLMRMYDDFFTSVSQPIAQVLVSLDNLMDRTQYLNAQRTFQALLARDVIPIVNENDTIAVQDLKFGDNDTLSAHIASLTDADYLFLLTDVDGLYTGNPVNDPEATIIPLVENIEDLVVDTSDGAGTKFGTGGMATKIHAARLATASGCHTVVMHSNQLCHLTDIVINGASYGTLFLAVPQPLIGRKRWILLQKPADGQIVVNQKAEVALNNDKSLYGTHIISVAGSFTADEAVPLFIIDSEGELREFGRAIVNYSSNECEKLIGQQSDDFFDIVGYSGAESVAHRNNICLWIPGGEEANLMDFPEINMETHPSVTDLNELLSEKPKTPPPFSTSGSASGDSPKAPTE</sequence>
<evidence type="ECO:0000256" key="2">
    <source>
        <dbReference type="ARBA" id="ARBA00022605"/>
    </source>
</evidence>
<dbReference type="GO" id="GO:0005524">
    <property type="term" value="F:ATP binding"/>
    <property type="evidence" value="ECO:0007669"/>
    <property type="project" value="UniProtKB-KW"/>
</dbReference>
<dbReference type="GO" id="GO:0009084">
    <property type="term" value="P:glutamine family amino acid biosynthetic process"/>
    <property type="evidence" value="ECO:0007669"/>
    <property type="project" value="UniProtKB-ARBA"/>
</dbReference>
<evidence type="ECO:0000256" key="6">
    <source>
        <dbReference type="ARBA" id="ARBA00022777"/>
    </source>
</evidence>
<gene>
    <name evidence="11" type="ORF">MPUS1402_LOCUS4383</name>
</gene>
<dbReference type="InterPro" id="IPR041739">
    <property type="entry name" value="G5K_ProB"/>
</dbReference>
<dbReference type="Gene3D" id="3.40.1160.10">
    <property type="entry name" value="Acetylglutamate kinase-like"/>
    <property type="match status" value="2"/>
</dbReference>
<dbReference type="SUPFAM" id="SSF53633">
    <property type="entry name" value="Carbamate kinase-like"/>
    <property type="match status" value="1"/>
</dbReference>
<dbReference type="SUPFAM" id="SSF88697">
    <property type="entry name" value="PUA domain-like"/>
    <property type="match status" value="1"/>
</dbReference>
<dbReference type="FunFam" id="3.40.1160.10:FF:000018">
    <property type="entry name" value="Glutamate 5-kinase"/>
    <property type="match status" value="1"/>
</dbReference>
<protein>
    <recommendedName>
        <fullName evidence="12">Glutamate 5-kinase</fullName>
    </recommendedName>
</protein>
<dbReference type="Gene3D" id="2.30.130.10">
    <property type="entry name" value="PUA domain"/>
    <property type="match status" value="1"/>
</dbReference>
<evidence type="ECO:0000256" key="5">
    <source>
        <dbReference type="ARBA" id="ARBA00022741"/>
    </source>
</evidence>
<dbReference type="PANTHER" id="PTHR43654:SF3">
    <property type="entry name" value="GLUTAMATE 5-KINASE"/>
    <property type="match status" value="1"/>
</dbReference>
<keyword evidence="6" id="KW-0418">Kinase</keyword>
<dbReference type="Pfam" id="PF00696">
    <property type="entry name" value="AA_kinase"/>
    <property type="match status" value="1"/>
</dbReference>
<evidence type="ECO:0000256" key="3">
    <source>
        <dbReference type="ARBA" id="ARBA00022650"/>
    </source>
</evidence>
<organism evidence="11">
    <name type="scientific">Micromonas pusilla</name>
    <name type="common">Picoplanktonic green alga</name>
    <name type="synonym">Chromulina pusilla</name>
    <dbReference type="NCBI Taxonomy" id="38833"/>
    <lineage>
        <taxon>Eukaryota</taxon>
        <taxon>Viridiplantae</taxon>
        <taxon>Chlorophyta</taxon>
        <taxon>Mamiellophyceae</taxon>
        <taxon>Mamiellales</taxon>
        <taxon>Mamiellaceae</taxon>
        <taxon>Micromonas</taxon>
    </lineage>
</organism>
<feature type="region of interest" description="Disordered" evidence="8">
    <location>
        <begin position="415"/>
        <end position="446"/>
    </location>
</feature>
<dbReference type="PROSITE" id="PS50890">
    <property type="entry name" value="PUA"/>
    <property type="match status" value="1"/>
</dbReference>
<evidence type="ECO:0000313" key="11">
    <source>
        <dbReference type="EMBL" id="CAD8234752.1"/>
    </source>
</evidence>
<evidence type="ECO:0000259" key="9">
    <source>
        <dbReference type="Pfam" id="PF00696"/>
    </source>
</evidence>
<keyword evidence="1" id="KW-0963">Cytoplasm</keyword>
<dbReference type="PANTHER" id="PTHR43654">
    <property type="entry name" value="GLUTAMATE 5-KINASE"/>
    <property type="match status" value="1"/>
</dbReference>
<keyword evidence="4" id="KW-0808">Transferase</keyword>
<dbReference type="CDD" id="cd04242">
    <property type="entry name" value="AAK_G5K_ProB"/>
    <property type="match status" value="1"/>
</dbReference>
<feature type="domain" description="Aspartate/glutamate/uridylate kinase" evidence="9">
    <location>
        <begin position="24"/>
        <end position="251"/>
    </location>
</feature>
<dbReference type="InterPro" id="IPR001057">
    <property type="entry name" value="Glu/AcGlu_kinase"/>
</dbReference>
<dbReference type="GO" id="GO:0003723">
    <property type="term" value="F:RNA binding"/>
    <property type="evidence" value="ECO:0007669"/>
    <property type="project" value="InterPro"/>
</dbReference>
<dbReference type="GO" id="GO:0005829">
    <property type="term" value="C:cytosol"/>
    <property type="evidence" value="ECO:0007669"/>
    <property type="project" value="TreeGrafter"/>
</dbReference>
<dbReference type="InterPro" id="IPR002478">
    <property type="entry name" value="PUA"/>
</dbReference>
<reference evidence="11" key="1">
    <citation type="submission" date="2021-01" db="EMBL/GenBank/DDBJ databases">
        <authorList>
            <person name="Corre E."/>
            <person name="Pelletier E."/>
            <person name="Niang G."/>
            <person name="Scheremetjew M."/>
            <person name="Finn R."/>
            <person name="Kale V."/>
            <person name="Holt S."/>
            <person name="Cochrane G."/>
            <person name="Meng A."/>
            <person name="Brown T."/>
            <person name="Cohen L."/>
        </authorList>
    </citation>
    <scope>NUCLEOTIDE SEQUENCE</scope>
    <source>
        <strain evidence="11">RCC1614</strain>
    </source>
</reference>
<keyword evidence="3" id="KW-0641">Proline biosynthesis</keyword>
<dbReference type="NCBIfam" id="TIGR01027">
    <property type="entry name" value="proB"/>
    <property type="match status" value="1"/>
</dbReference>
<evidence type="ECO:0008006" key="12">
    <source>
        <dbReference type="Google" id="ProtNLM"/>
    </source>
</evidence>